<protein>
    <submittedName>
        <fullName evidence="1">Uncharacterized protein</fullName>
    </submittedName>
</protein>
<evidence type="ECO:0000313" key="1">
    <source>
        <dbReference type="EMBL" id="OZC07014.1"/>
    </source>
</evidence>
<accession>A0A238BPW4</accession>
<reference evidence="1 2" key="1">
    <citation type="submission" date="2015-12" db="EMBL/GenBank/DDBJ databases">
        <title>Draft genome of the nematode, Onchocerca flexuosa.</title>
        <authorList>
            <person name="Mitreva M."/>
        </authorList>
    </citation>
    <scope>NUCLEOTIDE SEQUENCE [LARGE SCALE GENOMIC DNA]</scope>
    <source>
        <strain evidence="1">Red Deer</strain>
    </source>
</reference>
<sequence length="66" mass="7867">MGRTLQWIDHYNSKYSQSTDNLAVNSRFWSTFTIKFVKQKIIGIAENKTSNTNRRILSEIHQEWAY</sequence>
<dbReference type="Proteomes" id="UP000242913">
    <property type="component" value="Unassembled WGS sequence"/>
</dbReference>
<name>A0A238BPW4_9BILA</name>
<evidence type="ECO:0000313" key="2">
    <source>
        <dbReference type="Proteomes" id="UP000242913"/>
    </source>
</evidence>
<dbReference type="AlphaFoldDB" id="A0A238BPW4"/>
<keyword evidence="2" id="KW-1185">Reference proteome</keyword>
<dbReference type="EMBL" id="KZ270047">
    <property type="protein sequence ID" value="OZC07014.1"/>
    <property type="molecule type" value="Genomic_DNA"/>
</dbReference>
<organism evidence="1 2">
    <name type="scientific">Onchocerca flexuosa</name>
    <dbReference type="NCBI Taxonomy" id="387005"/>
    <lineage>
        <taxon>Eukaryota</taxon>
        <taxon>Metazoa</taxon>
        <taxon>Ecdysozoa</taxon>
        <taxon>Nematoda</taxon>
        <taxon>Chromadorea</taxon>
        <taxon>Rhabditida</taxon>
        <taxon>Spirurina</taxon>
        <taxon>Spiruromorpha</taxon>
        <taxon>Filarioidea</taxon>
        <taxon>Onchocercidae</taxon>
        <taxon>Onchocerca</taxon>
    </lineage>
</organism>
<gene>
    <name evidence="1" type="ORF">X798_05990</name>
</gene>
<proteinExistence type="predicted"/>